<protein>
    <submittedName>
        <fullName evidence="2">Uncharacterized protein</fullName>
    </submittedName>
</protein>
<gene>
    <name evidence="2" type="ORF">FKW44_003587</name>
</gene>
<dbReference type="EMBL" id="CP045891">
    <property type="protein sequence ID" value="QQP58314.1"/>
    <property type="molecule type" value="Genomic_DNA"/>
</dbReference>
<sequence length="92" mass="10326">EDYPSYTVYGEPCVTPCRFRGLNFAFCRKAVASSRGEWTTEELHTKEIPVRKSASKGPMSSTGVRRKGVNLDTAHPRTDSLFSNRATKEEVK</sequence>
<name>A0A7T8KLV5_CALRO</name>
<accession>A0A7T8KLV5</accession>
<dbReference type="Proteomes" id="UP000595437">
    <property type="component" value="Chromosome 2"/>
</dbReference>
<dbReference type="AlphaFoldDB" id="A0A7T8KLV5"/>
<organism evidence="2 3">
    <name type="scientific">Caligus rogercresseyi</name>
    <name type="common">Sea louse</name>
    <dbReference type="NCBI Taxonomy" id="217165"/>
    <lineage>
        <taxon>Eukaryota</taxon>
        <taxon>Metazoa</taxon>
        <taxon>Ecdysozoa</taxon>
        <taxon>Arthropoda</taxon>
        <taxon>Crustacea</taxon>
        <taxon>Multicrustacea</taxon>
        <taxon>Hexanauplia</taxon>
        <taxon>Copepoda</taxon>
        <taxon>Siphonostomatoida</taxon>
        <taxon>Caligidae</taxon>
        <taxon>Caligus</taxon>
    </lineage>
</organism>
<feature type="non-terminal residue" evidence="2">
    <location>
        <position position="92"/>
    </location>
</feature>
<keyword evidence="3" id="KW-1185">Reference proteome</keyword>
<evidence type="ECO:0000313" key="2">
    <source>
        <dbReference type="EMBL" id="QQP58314.1"/>
    </source>
</evidence>
<feature type="region of interest" description="Disordered" evidence="1">
    <location>
        <begin position="49"/>
        <end position="92"/>
    </location>
</feature>
<proteinExistence type="predicted"/>
<reference evidence="3" key="1">
    <citation type="submission" date="2021-01" db="EMBL/GenBank/DDBJ databases">
        <title>Caligus Genome Assembly.</title>
        <authorList>
            <person name="Gallardo-Escarate C."/>
        </authorList>
    </citation>
    <scope>NUCLEOTIDE SEQUENCE [LARGE SCALE GENOMIC DNA]</scope>
</reference>
<evidence type="ECO:0000313" key="3">
    <source>
        <dbReference type="Proteomes" id="UP000595437"/>
    </source>
</evidence>
<evidence type="ECO:0000256" key="1">
    <source>
        <dbReference type="SAM" id="MobiDB-lite"/>
    </source>
</evidence>